<evidence type="ECO:0000313" key="2">
    <source>
        <dbReference type="Proteomes" id="UP000032512"/>
    </source>
</evidence>
<dbReference type="InterPro" id="IPR039498">
    <property type="entry name" value="NTP_transf_5"/>
</dbReference>
<dbReference type="Pfam" id="PF14907">
    <property type="entry name" value="NTP_transf_5"/>
    <property type="match status" value="1"/>
</dbReference>
<keyword evidence="2" id="KW-1185">Reference proteome</keyword>
<comment type="caution">
    <text evidence="1">The sequence shown here is derived from an EMBL/GenBank/DDBJ whole genome shotgun (WGS) entry which is preliminary data.</text>
</comment>
<sequence length="389" mass="45900">MNNNPNLEMEKLPKELTVLFSLLSSRTGQDQELLNMDWDFFLELAFHHRVYPILYKMIKSQNEHIIPPNVFAVLEHAYRSNTFQMMQLCQEMEFVNRLCTESTIPLLFLKGPVLAIELYGDISLRTSCDLDILIPIADLERLNGILIREGYQKDDYILSVLGDWKWRHHHVTYYHPAKGLKLEVHWRLHPGPGKEPSFTELWSRKRKSDFLRTPVYYLGKEDLFFFLVTHGSRHGWSRIRWLLDIHQLLQQKIDGGILHSLLKKFHSLKIGGQAAILSTQLFDTKIPKELTWMLDEPQASILAEQAFFYLHNQVNLHSNSLPPEVFDYHKRHLFSLMSFPQKLLYAISTLYPYHTDLATLPLPKYLHVLYFPLRPFLWAWRKTRKHALS</sequence>
<dbReference type="EMBL" id="JXIQ01000098">
    <property type="protein sequence ID" value="KIY21681.1"/>
    <property type="molecule type" value="Genomic_DNA"/>
</dbReference>
<dbReference type="Proteomes" id="UP000032512">
    <property type="component" value="Unassembled WGS sequence"/>
</dbReference>
<proteinExistence type="predicted"/>
<evidence type="ECO:0000313" key="1">
    <source>
        <dbReference type="EMBL" id="KIY21681.1"/>
    </source>
</evidence>
<name>A0A0D6Z9I3_9BACI</name>
<protein>
    <submittedName>
        <fullName evidence="1">Renal dipeptidase</fullName>
    </submittedName>
</protein>
<dbReference type="OrthoDB" id="9773927at2"/>
<reference evidence="1 2" key="1">
    <citation type="submission" date="2015-01" db="EMBL/GenBank/DDBJ databases">
        <title>Draft genome sequences of the supercritical CO2 tolerant bacteria Bacillus subterraneus MITOT1 and Bacillus cereus MIT0214.</title>
        <authorList>
            <person name="Peet K.C."/>
            <person name="Thompson J.R."/>
        </authorList>
    </citation>
    <scope>NUCLEOTIDE SEQUENCE [LARGE SCALE GENOMIC DNA]</scope>
    <source>
        <strain evidence="1 2">MITOT1</strain>
    </source>
</reference>
<dbReference type="AlphaFoldDB" id="A0A0D6Z9I3"/>
<accession>A0A0D6Z9I3</accession>
<dbReference type="RefSeq" id="WP_044394288.1">
    <property type="nucleotide sequence ID" value="NZ_JXIQ01000098.1"/>
</dbReference>
<gene>
    <name evidence="1" type="ORF">UB32_12620</name>
</gene>
<organism evidence="1 2">
    <name type="scientific">Mesobacillus subterraneus</name>
    <dbReference type="NCBI Taxonomy" id="285983"/>
    <lineage>
        <taxon>Bacteria</taxon>
        <taxon>Bacillati</taxon>
        <taxon>Bacillota</taxon>
        <taxon>Bacilli</taxon>
        <taxon>Bacillales</taxon>
        <taxon>Bacillaceae</taxon>
        <taxon>Mesobacillus</taxon>
    </lineage>
</organism>
<dbReference type="PATRIC" id="fig|285983.3.peg.1297"/>